<evidence type="ECO:0000313" key="2">
    <source>
        <dbReference type="EMBL" id="RRT80752.1"/>
    </source>
</evidence>
<evidence type="ECO:0000313" key="3">
    <source>
        <dbReference type="Proteomes" id="UP000287651"/>
    </source>
</evidence>
<organism evidence="2 3">
    <name type="scientific">Ensete ventricosum</name>
    <name type="common">Abyssinian banana</name>
    <name type="synonym">Musa ensete</name>
    <dbReference type="NCBI Taxonomy" id="4639"/>
    <lineage>
        <taxon>Eukaryota</taxon>
        <taxon>Viridiplantae</taxon>
        <taxon>Streptophyta</taxon>
        <taxon>Embryophyta</taxon>
        <taxon>Tracheophyta</taxon>
        <taxon>Spermatophyta</taxon>
        <taxon>Magnoliopsida</taxon>
        <taxon>Liliopsida</taxon>
        <taxon>Zingiberales</taxon>
        <taxon>Musaceae</taxon>
        <taxon>Ensete</taxon>
    </lineage>
</organism>
<proteinExistence type="predicted"/>
<accession>A0A427AWX3</accession>
<dbReference type="EMBL" id="AMZH03001069">
    <property type="protein sequence ID" value="RRT80752.1"/>
    <property type="molecule type" value="Genomic_DNA"/>
</dbReference>
<name>A0A427AWX3_ENSVE</name>
<protein>
    <submittedName>
        <fullName evidence="2">Uncharacterized protein</fullName>
    </submittedName>
</protein>
<comment type="caution">
    <text evidence="2">The sequence shown here is derived from an EMBL/GenBank/DDBJ whole genome shotgun (WGS) entry which is preliminary data.</text>
</comment>
<feature type="region of interest" description="Disordered" evidence="1">
    <location>
        <begin position="1"/>
        <end position="31"/>
    </location>
</feature>
<dbReference type="Proteomes" id="UP000287651">
    <property type="component" value="Unassembled WGS sequence"/>
</dbReference>
<evidence type="ECO:0000256" key="1">
    <source>
        <dbReference type="SAM" id="MobiDB-lite"/>
    </source>
</evidence>
<gene>
    <name evidence="2" type="ORF">B296_00023158</name>
</gene>
<feature type="compositionally biased region" description="Basic residues" evidence="1">
    <location>
        <begin position="9"/>
        <end position="18"/>
    </location>
</feature>
<sequence length="105" mass="11311">MDGHCGGRSSRRSVSGRKKAPDNGSADAVGRTSITRSPCKLFDFAEFKVAFGLLGFGSQEEGSWIRRSPSSVQIGMHGQLHTVWLQQVQLIAGIGVMAYLKRSAS</sequence>
<reference evidence="2 3" key="1">
    <citation type="journal article" date="2014" name="Agronomy (Basel)">
        <title>A Draft Genome Sequence for Ensete ventricosum, the Drought-Tolerant Tree Against Hunger.</title>
        <authorList>
            <person name="Harrison J."/>
            <person name="Moore K.A."/>
            <person name="Paszkiewicz K."/>
            <person name="Jones T."/>
            <person name="Grant M."/>
            <person name="Ambacheew D."/>
            <person name="Muzemil S."/>
            <person name="Studholme D.J."/>
        </authorList>
    </citation>
    <scope>NUCLEOTIDE SEQUENCE [LARGE SCALE GENOMIC DNA]</scope>
</reference>
<dbReference type="AlphaFoldDB" id="A0A427AWX3"/>